<dbReference type="PANTHER" id="PTHR38075:SF1">
    <property type="entry name" value="DUF4139 DOMAIN-CONTAINING PROTEIN"/>
    <property type="match status" value="1"/>
</dbReference>
<gene>
    <name evidence="2" type="ORF">SAMN04515625_1423</name>
</gene>
<accession>A0A1H2VKZ0</accession>
<evidence type="ECO:0000313" key="2">
    <source>
        <dbReference type="EMBL" id="SDW69045.1"/>
    </source>
</evidence>
<dbReference type="InterPro" id="IPR037291">
    <property type="entry name" value="DUF4139"/>
</dbReference>
<proteinExistence type="predicted"/>
<evidence type="ECO:0000313" key="3">
    <source>
        <dbReference type="Proteomes" id="UP000198669"/>
    </source>
</evidence>
<dbReference type="AlphaFoldDB" id="A0A1H2VKZ0"/>
<sequence>MKQNKMLLYALLTIVVLSIAFSVATYNTSGNGDKEQSVQPSVASTPGSFENLMEMTAMENSNNGLQLTIYSGNFALVKEKRQAQLEEGYNYIRYSDVPTRIDPSSVILEDTGDNGISLIEQIYRYDVASKSGLLETYTGREITVYDPDGKQYTGTLLSYRDGLILQTTEGVISLSDTSRIEYPDSGDLLTSPTLIWQLYSPISGNVEMLTSYLTNGIGWNAGYVIKTDAGETTADIEGWVNINNNAGTSFDDATIKLMAGDINRQSAQKAYDSVVYEVPAEEAAAGSFDRESFSEYHMYTLNHPSSLQDKQSKQISLFSKDNVPVEKELVYDSWNGDRISISFTLDNSEEKGAGVPLPAGVAKLYQPSSRGQLQFAGEDRIDHTPVGDNIRLTSGYAFDITGEREQVEYDRIGTNRYRTTSKITISNYKETTEDVVIVERLYGDWEITESSHPYIKQDANTIEFEVEVPAGGDVEVTYTSLYNY</sequence>
<dbReference type="Pfam" id="PF13598">
    <property type="entry name" value="DUF4139"/>
    <property type="match status" value="1"/>
</dbReference>
<feature type="domain" description="DUF4139" evidence="1">
    <location>
        <begin position="210"/>
        <end position="478"/>
    </location>
</feature>
<name>A0A1H2VKZ0_9EURY</name>
<evidence type="ECO:0000259" key="1">
    <source>
        <dbReference type="Pfam" id="PF13598"/>
    </source>
</evidence>
<dbReference type="GeneID" id="30583047"/>
<dbReference type="PANTHER" id="PTHR38075">
    <property type="entry name" value="DUF4139 DOMAIN-CONTAINING PROTEIN"/>
    <property type="match status" value="1"/>
</dbReference>
<dbReference type="RefSeq" id="WP_234970452.1">
    <property type="nucleotide sequence ID" value="NZ_CP017921.1"/>
</dbReference>
<dbReference type="Proteomes" id="UP000198669">
    <property type="component" value="Unassembled WGS sequence"/>
</dbReference>
<dbReference type="EMBL" id="FNMU01000004">
    <property type="protein sequence ID" value="SDW69045.1"/>
    <property type="molecule type" value="Genomic_DNA"/>
</dbReference>
<protein>
    <recommendedName>
        <fullName evidence="1">DUF4139 domain-containing protein</fullName>
    </recommendedName>
</protein>
<reference evidence="2 3" key="1">
    <citation type="submission" date="2016-10" db="EMBL/GenBank/DDBJ databases">
        <authorList>
            <person name="de Groot N.N."/>
        </authorList>
    </citation>
    <scope>NUCLEOTIDE SEQUENCE [LARGE SCALE GENOMIC DNA]</scope>
    <source>
        <strain evidence="2 3">Z-7982</strain>
    </source>
</reference>
<organism evidence="2 3">
    <name type="scientific">Methanohalophilus halophilus</name>
    <dbReference type="NCBI Taxonomy" id="2177"/>
    <lineage>
        <taxon>Archaea</taxon>
        <taxon>Methanobacteriati</taxon>
        <taxon>Methanobacteriota</taxon>
        <taxon>Stenosarchaea group</taxon>
        <taxon>Methanomicrobia</taxon>
        <taxon>Methanosarcinales</taxon>
        <taxon>Methanosarcinaceae</taxon>
        <taxon>Methanohalophilus</taxon>
    </lineage>
</organism>